<evidence type="ECO:0000313" key="2">
    <source>
        <dbReference type="EMBL" id="BAH17883.1"/>
    </source>
</evidence>
<organism evidence="2 3">
    <name type="scientific">Macrococcus caseolyticus (strain JCSC5402)</name>
    <name type="common">Macrococcoides caseolyticum</name>
    <dbReference type="NCBI Taxonomy" id="458233"/>
    <lineage>
        <taxon>Bacteria</taxon>
        <taxon>Bacillati</taxon>
        <taxon>Bacillota</taxon>
        <taxon>Bacilli</taxon>
        <taxon>Bacillales</taxon>
        <taxon>Staphylococcaceae</taxon>
        <taxon>Macrococcoides</taxon>
    </lineage>
</organism>
<sequence>MSDFFYFHVFLLCICILTIFSEYIHVNIVFRKTNHLRSKKMKKFKILSLIMTSTITLTACGGGAETELTEKSTDLKKEIKVLNSKIEDQKTDLITKQNTLNATDNELKQLQGSMQMSNHEFTTHFNSYAASLAMAIKMFSTIENKLSKQNDIQIKEKLSTIKSDVKDTIQQYNHVFKNSQPPATFADVHHQVNEANHKFEKAVSLIHSGYEKSDTKKISQGKAMLHDAIDAFDKLTIE</sequence>
<keyword evidence="1" id="KW-1133">Transmembrane helix</keyword>
<dbReference type="EMBL" id="AP009484">
    <property type="protein sequence ID" value="BAH17883.1"/>
    <property type="molecule type" value="Genomic_DNA"/>
</dbReference>
<dbReference type="STRING" id="458233.MCCL_1175"/>
<reference evidence="2 3" key="1">
    <citation type="journal article" date="2009" name="J. Bacteriol.">
        <title>Complete genome sequence of Macrococcus caseolyticus strain JCSCS5402, reflecting the ancestral genome of the human-pathogenic staphylococci.</title>
        <authorList>
            <person name="Baba T."/>
            <person name="Kuwahara-Arai K."/>
            <person name="Uchiyama I."/>
            <person name="Takeuchi F."/>
            <person name="Ito T."/>
            <person name="Hiramatsu K."/>
        </authorList>
    </citation>
    <scope>NUCLEOTIDE SEQUENCE [LARGE SCALE GENOMIC DNA]</scope>
    <source>
        <strain evidence="2 3">JCSC5402</strain>
    </source>
</reference>
<name>B9E6R5_MACCJ</name>
<dbReference type="HOGENOM" id="CLU_1164742_0_0_9"/>
<protein>
    <submittedName>
        <fullName evidence="2">Uncharacterized protein</fullName>
    </submittedName>
</protein>
<gene>
    <name evidence="2" type="ordered locus">MCCL_1175</name>
</gene>
<keyword evidence="1" id="KW-0812">Transmembrane</keyword>
<accession>B9E6R5</accession>
<evidence type="ECO:0000256" key="1">
    <source>
        <dbReference type="SAM" id="Phobius"/>
    </source>
</evidence>
<dbReference type="Proteomes" id="UP000001383">
    <property type="component" value="Chromosome"/>
</dbReference>
<keyword evidence="1" id="KW-0472">Membrane</keyword>
<feature type="transmembrane region" description="Helical" evidence="1">
    <location>
        <begin position="6"/>
        <end position="25"/>
    </location>
</feature>
<dbReference type="AlphaFoldDB" id="B9E6R5"/>
<evidence type="ECO:0000313" key="3">
    <source>
        <dbReference type="Proteomes" id="UP000001383"/>
    </source>
</evidence>
<proteinExistence type="predicted"/>
<dbReference type="KEGG" id="mcl:MCCL_1175"/>
<feature type="transmembrane region" description="Helical" evidence="1">
    <location>
        <begin position="46"/>
        <end position="64"/>
    </location>
</feature>